<comment type="caution">
    <text evidence="3">The sequence shown here is derived from an EMBL/GenBank/DDBJ whole genome shotgun (WGS) entry which is preliminary data.</text>
</comment>
<evidence type="ECO:0000313" key="3">
    <source>
        <dbReference type="EMBL" id="GAA2139673.1"/>
    </source>
</evidence>
<proteinExistence type="predicted"/>
<dbReference type="SMART" id="SM00422">
    <property type="entry name" value="HTH_MERR"/>
    <property type="match status" value="1"/>
</dbReference>
<dbReference type="PANTHER" id="PTHR30204:SF58">
    <property type="entry name" value="HTH-TYPE TRANSCRIPTIONAL REGULATOR YFMP"/>
    <property type="match status" value="1"/>
</dbReference>
<dbReference type="PRINTS" id="PR00040">
    <property type="entry name" value="HTHMERR"/>
</dbReference>
<name>A0ABP5L344_9MICC</name>
<sequence length="95" mass="10293">MAESGSEAGLYAISVVAHLVGTGQQNIRLYERRGLLTPDRTAGGTRQYSDADLAVLRRIGELLEEGLNLAGVAKVMELEAANARLRAELKRARSR</sequence>
<organism evidence="3 4">
    <name type="scientific">Arthrobacter humicola</name>
    <dbReference type="NCBI Taxonomy" id="409291"/>
    <lineage>
        <taxon>Bacteria</taxon>
        <taxon>Bacillati</taxon>
        <taxon>Actinomycetota</taxon>
        <taxon>Actinomycetes</taxon>
        <taxon>Micrococcales</taxon>
        <taxon>Micrococcaceae</taxon>
        <taxon>Arthrobacter</taxon>
    </lineage>
</organism>
<dbReference type="SUPFAM" id="SSF46955">
    <property type="entry name" value="Putative DNA-binding domain"/>
    <property type="match status" value="1"/>
</dbReference>
<dbReference type="PANTHER" id="PTHR30204">
    <property type="entry name" value="REDOX-CYCLING DRUG-SENSING TRANSCRIPTIONAL ACTIVATOR SOXR"/>
    <property type="match status" value="1"/>
</dbReference>
<accession>A0ABP5L344</accession>
<keyword evidence="1" id="KW-0238">DNA-binding</keyword>
<dbReference type="Gene3D" id="1.10.1660.10">
    <property type="match status" value="1"/>
</dbReference>
<reference evidence="4" key="1">
    <citation type="journal article" date="2019" name="Int. J. Syst. Evol. Microbiol.">
        <title>The Global Catalogue of Microorganisms (GCM) 10K type strain sequencing project: providing services to taxonomists for standard genome sequencing and annotation.</title>
        <authorList>
            <consortium name="The Broad Institute Genomics Platform"/>
            <consortium name="The Broad Institute Genome Sequencing Center for Infectious Disease"/>
            <person name="Wu L."/>
            <person name="Ma J."/>
        </authorList>
    </citation>
    <scope>NUCLEOTIDE SEQUENCE [LARGE SCALE GENOMIC DNA]</scope>
    <source>
        <strain evidence="4">JCM 15921</strain>
    </source>
</reference>
<dbReference type="PROSITE" id="PS50937">
    <property type="entry name" value="HTH_MERR_2"/>
    <property type="match status" value="1"/>
</dbReference>
<dbReference type="InterPro" id="IPR000551">
    <property type="entry name" value="MerR-type_HTH_dom"/>
</dbReference>
<dbReference type="RefSeq" id="WP_091256005.1">
    <property type="nucleotide sequence ID" value="NZ_BAAAQB010000037.1"/>
</dbReference>
<evidence type="ECO:0000313" key="4">
    <source>
        <dbReference type="Proteomes" id="UP001500102"/>
    </source>
</evidence>
<keyword evidence="4" id="KW-1185">Reference proteome</keyword>
<dbReference type="InterPro" id="IPR009061">
    <property type="entry name" value="DNA-bd_dom_put_sf"/>
</dbReference>
<protein>
    <recommendedName>
        <fullName evidence="2">HTH merR-type domain-containing protein</fullName>
    </recommendedName>
</protein>
<dbReference type="EMBL" id="BAAAQB010000037">
    <property type="protein sequence ID" value="GAA2139673.1"/>
    <property type="molecule type" value="Genomic_DNA"/>
</dbReference>
<feature type="domain" description="HTH merR-type" evidence="2">
    <location>
        <begin position="10"/>
        <end position="78"/>
    </location>
</feature>
<dbReference type="Pfam" id="PF13411">
    <property type="entry name" value="MerR_1"/>
    <property type="match status" value="1"/>
</dbReference>
<dbReference type="Proteomes" id="UP001500102">
    <property type="component" value="Unassembled WGS sequence"/>
</dbReference>
<dbReference type="InterPro" id="IPR047057">
    <property type="entry name" value="MerR_fam"/>
</dbReference>
<evidence type="ECO:0000256" key="1">
    <source>
        <dbReference type="ARBA" id="ARBA00023125"/>
    </source>
</evidence>
<evidence type="ECO:0000259" key="2">
    <source>
        <dbReference type="PROSITE" id="PS50937"/>
    </source>
</evidence>
<gene>
    <name evidence="3" type="ORF">GCM10009825_26870</name>
</gene>